<reference evidence="2" key="1">
    <citation type="submission" date="2020-05" db="EMBL/GenBank/DDBJ databases">
        <title>Mycena genomes resolve the evolution of fungal bioluminescence.</title>
        <authorList>
            <person name="Tsai I.J."/>
        </authorList>
    </citation>
    <scope>NUCLEOTIDE SEQUENCE</scope>
    <source>
        <strain evidence="2">171206Taipei</strain>
    </source>
</reference>
<sequence length="154" mass="16340">MRATIGLALALAACTVAQITLDPHKCFTLSTNGTQYLDSTSSVIAIQSHPDRAALESGDDKGVRFHFPTGDRGWVVCEAHNDHFVGTQIPPSNWRADIAEGSTSEIAAIALVDGGVGGKAWVNATSRHFIGVKADVVATPFLWDILPINCLVNT</sequence>
<keyword evidence="1" id="KW-0732">Signal</keyword>
<evidence type="ECO:0000256" key="1">
    <source>
        <dbReference type="SAM" id="SignalP"/>
    </source>
</evidence>
<dbReference type="EMBL" id="JACAZF010000016">
    <property type="protein sequence ID" value="KAF7289818.1"/>
    <property type="molecule type" value="Genomic_DNA"/>
</dbReference>
<dbReference type="RefSeq" id="XP_037213547.1">
    <property type="nucleotide sequence ID" value="XM_037369991.1"/>
</dbReference>
<dbReference type="OrthoDB" id="2923145at2759"/>
<accession>A0A8H6VTS7</accession>
<keyword evidence="3" id="KW-1185">Reference proteome</keyword>
<comment type="caution">
    <text evidence="2">The sequence shown here is derived from an EMBL/GenBank/DDBJ whole genome shotgun (WGS) entry which is preliminary data.</text>
</comment>
<dbReference type="AlphaFoldDB" id="A0A8H6VTS7"/>
<evidence type="ECO:0000313" key="2">
    <source>
        <dbReference type="EMBL" id="KAF7289818.1"/>
    </source>
</evidence>
<protein>
    <submittedName>
        <fullName evidence="2">Uncharacterized protein</fullName>
    </submittedName>
</protein>
<feature type="signal peptide" evidence="1">
    <location>
        <begin position="1"/>
        <end position="17"/>
    </location>
</feature>
<evidence type="ECO:0000313" key="3">
    <source>
        <dbReference type="Proteomes" id="UP000636479"/>
    </source>
</evidence>
<dbReference type="GeneID" id="59352507"/>
<gene>
    <name evidence="2" type="ORF">MIND_01356100</name>
</gene>
<organism evidence="2 3">
    <name type="scientific">Mycena indigotica</name>
    <dbReference type="NCBI Taxonomy" id="2126181"/>
    <lineage>
        <taxon>Eukaryota</taxon>
        <taxon>Fungi</taxon>
        <taxon>Dikarya</taxon>
        <taxon>Basidiomycota</taxon>
        <taxon>Agaricomycotina</taxon>
        <taxon>Agaricomycetes</taxon>
        <taxon>Agaricomycetidae</taxon>
        <taxon>Agaricales</taxon>
        <taxon>Marasmiineae</taxon>
        <taxon>Mycenaceae</taxon>
        <taxon>Mycena</taxon>
    </lineage>
</organism>
<proteinExistence type="predicted"/>
<feature type="chain" id="PRO_5034300602" evidence="1">
    <location>
        <begin position="18"/>
        <end position="154"/>
    </location>
</feature>
<name>A0A8H6VTS7_9AGAR</name>
<dbReference type="Proteomes" id="UP000636479">
    <property type="component" value="Unassembled WGS sequence"/>
</dbReference>